<dbReference type="GO" id="GO:0009313">
    <property type="term" value="P:oligosaccharide catabolic process"/>
    <property type="evidence" value="ECO:0007669"/>
    <property type="project" value="TreeGrafter"/>
</dbReference>
<dbReference type="InterPro" id="IPR036116">
    <property type="entry name" value="FN3_sf"/>
</dbReference>
<name>A0A934RAG7_9BACT</name>
<dbReference type="SUPFAM" id="SSF49265">
    <property type="entry name" value="Fibronectin type III"/>
    <property type="match status" value="1"/>
</dbReference>
<proteinExistence type="predicted"/>
<sequence length="1291" mass="140198">MKFHLFYCFLLLPLFGAPGVVWHEPAFQQPEIGGVTMRDPAYEPLAGNTIIYQGFAKAGGVNGNQTGGSVFYRFTPRGGSPGAWLSESLGFSSDAAGGNQYWQASLPFDLAAPTDVVEYYIRVDFDGTTGSNPETTYIFGGDLQGNTSLSTVEADAQAAPFSIRNRPGWIFHANNRVVADDDIQVRVKTGYIGPSNDPSSLWATNGAVYYTTDGSEPEGAFGVAMGSGTAVAMTFDGVDQDNSGNGNAAFWRGTLEGVLAGLPLGGEVKYKIGLWNSETNEEKFADHTAGTDNETFVYQNGVLGEPSLTVNGLNANYTTTKLFIDEVVGESVPLAIVFQPGEPNVVEAEVFTNLNRRDRADIDGDGDGYPDGISGIDGDSLAAGDDGHYYRAWPMASAGSGVYTLNLDASKTGAYRLTARWKVAGDSQWRYYTNGAANRRDHAITVSPRDARDIVLYEINVLNIEASGNTFATRSTIEDMHNAPGAPHNGSNRWDLDYLKALGANWLWFQPIHPNGYDGREPVGGYGSGSALYDPGSPYAVKNFFEVNPIFTKDFTGDPLNPADTGNPANRALAMTAWQNFVTAADTKDVGIMLDAPFNHTSFDVELAQVGVDLLEPDGSTWGAYDEIRDRDARFFSRNGNYGDRAFDAGSIAPGPDRFDFGKWNDVKDVFFGRYDALVEFDSEPERSSYTSEGDWFDPTDTDWTNADFIKGGNAQNITRWVWKYFAEYAVHWLEETRPAGENRNSETEAGLTIEERYEWDAKGIDGLRCDFGQGLPPQCWEYIINVARSKKWNFVMMSESLDGGAVTYRSNRHFDILNENIVFPLKSATTKYDYRNIFEGRRAAYGQGLVLANTTSHDEENYEDPWQAVVRFGVSSTLAGVPMIFPGQELGISRTTGYDEYETNFGKLIPHFKRYNSMMPIWNDTDYGNDQLFKVYSGMATARQESEALRSSNRWFLDGDENNSQIHAVAKYEQPGASPAEADVVLAFSNLDRDNVQWDTFVIPSGLAGELGLKSARNYNVRNLAAYENPAAGMSGRRDAWLWPGGGYTGAELQSGGFFVSLARVPTTGSSDASPGGWGSDPFEGLFLKVFDVTPPASPVASSSAWTLGSTATFNWSDPVDPDDRVASYFVEVLDTSNQVIASGNVTDGSNLFEFTGTTGMSYTARVTATSVAGIAGDPVESTGSVIFLSDGGDEDGDGQSNFDESIALTDPLDSTSVFRAKEAKVMGGDVVVSFSSVDGLTYQLQTSTTMTAGSWSTVATGPGTGSLTTLTHVGGAGDDRRFYRVSVVE</sequence>
<dbReference type="SMART" id="SM00642">
    <property type="entry name" value="Aamy"/>
    <property type="match status" value="1"/>
</dbReference>
<evidence type="ECO:0000313" key="3">
    <source>
        <dbReference type="EMBL" id="MBK1828119.1"/>
    </source>
</evidence>
<dbReference type="PANTHER" id="PTHR10357:SF179">
    <property type="entry name" value="NEUTRAL AND BASIC AMINO ACID TRANSPORT PROTEIN RBAT"/>
    <property type="match status" value="1"/>
</dbReference>
<protein>
    <recommendedName>
        <fullName evidence="2">Fibronectin type-III domain-containing protein</fullName>
    </recommendedName>
</protein>
<feature type="chain" id="PRO_5037436209" description="Fibronectin type-III domain-containing protein" evidence="1">
    <location>
        <begin position="24"/>
        <end position="1291"/>
    </location>
</feature>
<accession>A0A934RAG7</accession>
<dbReference type="CDD" id="cd00063">
    <property type="entry name" value="FN3"/>
    <property type="match status" value="1"/>
</dbReference>
<dbReference type="PANTHER" id="PTHR10357">
    <property type="entry name" value="ALPHA-AMYLASE FAMILY MEMBER"/>
    <property type="match status" value="1"/>
</dbReference>
<evidence type="ECO:0000256" key="1">
    <source>
        <dbReference type="SAM" id="SignalP"/>
    </source>
</evidence>
<dbReference type="InterPro" id="IPR003961">
    <property type="entry name" value="FN3_dom"/>
</dbReference>
<keyword evidence="4" id="KW-1185">Reference proteome</keyword>
<dbReference type="Proteomes" id="UP000658278">
    <property type="component" value="Unassembled WGS sequence"/>
</dbReference>
<dbReference type="PROSITE" id="PS50853">
    <property type="entry name" value="FN3"/>
    <property type="match status" value="1"/>
</dbReference>
<dbReference type="InterPro" id="IPR006047">
    <property type="entry name" value="GH13_cat_dom"/>
</dbReference>
<dbReference type="InterPro" id="IPR017853">
    <property type="entry name" value="GH"/>
</dbReference>
<dbReference type="SUPFAM" id="SSF51445">
    <property type="entry name" value="(Trans)glycosidases"/>
    <property type="match status" value="1"/>
</dbReference>
<evidence type="ECO:0000313" key="4">
    <source>
        <dbReference type="Proteomes" id="UP000658278"/>
    </source>
</evidence>
<keyword evidence="1" id="KW-0732">Signal</keyword>
<gene>
    <name evidence="3" type="ORF">JIN81_13890</name>
</gene>
<dbReference type="RefSeq" id="WP_200280861.1">
    <property type="nucleotide sequence ID" value="NZ_JAENII010000011.1"/>
</dbReference>
<organism evidence="3 4">
    <name type="scientific">Haloferula rosea</name>
    <dbReference type="NCBI Taxonomy" id="490093"/>
    <lineage>
        <taxon>Bacteria</taxon>
        <taxon>Pseudomonadati</taxon>
        <taxon>Verrucomicrobiota</taxon>
        <taxon>Verrucomicrobiia</taxon>
        <taxon>Verrucomicrobiales</taxon>
        <taxon>Verrucomicrobiaceae</taxon>
        <taxon>Haloferula</taxon>
    </lineage>
</organism>
<feature type="signal peptide" evidence="1">
    <location>
        <begin position="1"/>
        <end position="23"/>
    </location>
</feature>
<feature type="domain" description="Fibronectin type-III" evidence="2">
    <location>
        <begin position="1096"/>
        <end position="1192"/>
    </location>
</feature>
<evidence type="ECO:0000259" key="2">
    <source>
        <dbReference type="PROSITE" id="PS50853"/>
    </source>
</evidence>
<dbReference type="GO" id="GO:0004556">
    <property type="term" value="F:alpha-amylase activity"/>
    <property type="evidence" value="ECO:0007669"/>
    <property type="project" value="TreeGrafter"/>
</dbReference>
<dbReference type="EMBL" id="JAENII010000011">
    <property type="protein sequence ID" value="MBK1828119.1"/>
    <property type="molecule type" value="Genomic_DNA"/>
</dbReference>
<dbReference type="Gene3D" id="3.20.20.80">
    <property type="entry name" value="Glycosidases"/>
    <property type="match status" value="1"/>
</dbReference>
<comment type="caution">
    <text evidence="3">The sequence shown here is derived from an EMBL/GenBank/DDBJ whole genome shotgun (WGS) entry which is preliminary data.</text>
</comment>
<reference evidence="3" key="1">
    <citation type="submission" date="2021-01" db="EMBL/GenBank/DDBJ databases">
        <title>Modified the classification status of verrucomicrobia.</title>
        <authorList>
            <person name="Feng X."/>
        </authorList>
    </citation>
    <scope>NUCLEOTIDE SEQUENCE</scope>
    <source>
        <strain evidence="3">KCTC 22201</strain>
    </source>
</reference>